<evidence type="ECO:0000313" key="12">
    <source>
        <dbReference type="EMBL" id="PVH92666.1"/>
    </source>
</evidence>
<feature type="region of interest" description="Disordered" evidence="11">
    <location>
        <begin position="1"/>
        <end position="50"/>
    </location>
</feature>
<organism evidence="12 13">
    <name type="scientific">Periconia macrospinosa</name>
    <dbReference type="NCBI Taxonomy" id="97972"/>
    <lineage>
        <taxon>Eukaryota</taxon>
        <taxon>Fungi</taxon>
        <taxon>Dikarya</taxon>
        <taxon>Ascomycota</taxon>
        <taxon>Pezizomycotina</taxon>
        <taxon>Dothideomycetes</taxon>
        <taxon>Pleosporomycetidae</taxon>
        <taxon>Pleosporales</taxon>
        <taxon>Massarineae</taxon>
        <taxon>Periconiaceae</taxon>
        <taxon>Periconia</taxon>
    </lineage>
</organism>
<keyword evidence="5 9" id="KW-0999">Mitochondrion inner membrane</keyword>
<dbReference type="PANTHER" id="PTHR31586">
    <property type="entry name" value="CYTOCHROME C OXIDASE PROTEIN 20"/>
    <property type="match status" value="1"/>
</dbReference>
<evidence type="ECO:0000256" key="7">
    <source>
        <dbReference type="ARBA" id="ARBA00023128"/>
    </source>
</evidence>
<keyword evidence="8 9" id="KW-0472">Membrane</keyword>
<keyword evidence="13" id="KW-1185">Reference proteome</keyword>
<dbReference type="OrthoDB" id="14603at2759"/>
<evidence type="ECO:0000256" key="6">
    <source>
        <dbReference type="ARBA" id="ARBA00022989"/>
    </source>
</evidence>
<evidence type="ECO:0000256" key="1">
    <source>
        <dbReference type="ARBA" id="ARBA00004273"/>
    </source>
</evidence>
<protein>
    <recommendedName>
        <fullName evidence="3 9">Cytochrome c oxidase assembly protein COX20, mitochondrial</fullName>
    </recommendedName>
</protein>
<evidence type="ECO:0000256" key="5">
    <source>
        <dbReference type="ARBA" id="ARBA00022792"/>
    </source>
</evidence>
<comment type="subcellular location">
    <subcellularLocation>
        <location evidence="1 9">Mitochondrion inner membrane</location>
    </subcellularLocation>
</comment>
<evidence type="ECO:0000256" key="8">
    <source>
        <dbReference type="ARBA" id="ARBA00023136"/>
    </source>
</evidence>
<dbReference type="AlphaFoldDB" id="A0A2V1D3Q8"/>
<accession>A0A2V1D3Q8</accession>
<dbReference type="PIRSF" id="PIRSF007871">
    <property type="entry name" value="Cox20"/>
    <property type="match status" value="1"/>
</dbReference>
<keyword evidence="4" id="KW-0812">Transmembrane</keyword>
<keyword evidence="10" id="KW-0175">Coiled coil</keyword>
<dbReference type="PANTHER" id="PTHR31586:SF1">
    <property type="entry name" value="CYTOCHROME C OXIDASE ASSEMBLY PROTEIN COX20, MITOCHONDRIAL"/>
    <property type="match status" value="1"/>
</dbReference>
<gene>
    <name evidence="12" type="ORF">DM02DRAFT_619801</name>
</gene>
<feature type="coiled-coil region" evidence="10">
    <location>
        <begin position="141"/>
        <end position="182"/>
    </location>
</feature>
<dbReference type="GO" id="GO:0005743">
    <property type="term" value="C:mitochondrial inner membrane"/>
    <property type="evidence" value="ECO:0007669"/>
    <property type="project" value="UniProtKB-SubCell"/>
</dbReference>
<evidence type="ECO:0000256" key="4">
    <source>
        <dbReference type="ARBA" id="ARBA00022692"/>
    </source>
</evidence>
<name>A0A2V1D3Q8_9PLEO</name>
<evidence type="ECO:0000313" key="13">
    <source>
        <dbReference type="Proteomes" id="UP000244855"/>
    </source>
</evidence>
<dbReference type="EMBL" id="KZ805660">
    <property type="protein sequence ID" value="PVH92666.1"/>
    <property type="molecule type" value="Genomic_DNA"/>
</dbReference>
<comment type="similarity">
    <text evidence="2 9">Belongs to the COX20 family.</text>
</comment>
<evidence type="ECO:0000256" key="10">
    <source>
        <dbReference type="SAM" id="Coils"/>
    </source>
</evidence>
<proteinExistence type="inferred from homology"/>
<dbReference type="GO" id="GO:0033617">
    <property type="term" value="P:mitochondrial respiratory chain complex IV assembly"/>
    <property type="evidence" value="ECO:0007669"/>
    <property type="project" value="InterPro"/>
</dbReference>
<evidence type="ECO:0000256" key="11">
    <source>
        <dbReference type="SAM" id="MobiDB-lite"/>
    </source>
</evidence>
<dbReference type="Pfam" id="PF12597">
    <property type="entry name" value="Cox20"/>
    <property type="match status" value="1"/>
</dbReference>
<evidence type="ECO:0000256" key="2">
    <source>
        <dbReference type="ARBA" id="ARBA00009575"/>
    </source>
</evidence>
<reference evidence="12 13" key="1">
    <citation type="journal article" date="2018" name="Sci. Rep.">
        <title>Comparative genomics provides insights into the lifestyle and reveals functional heterogeneity of dark septate endophytic fungi.</title>
        <authorList>
            <person name="Knapp D.G."/>
            <person name="Nemeth J.B."/>
            <person name="Barry K."/>
            <person name="Hainaut M."/>
            <person name="Henrissat B."/>
            <person name="Johnson J."/>
            <person name="Kuo A."/>
            <person name="Lim J.H.P."/>
            <person name="Lipzen A."/>
            <person name="Nolan M."/>
            <person name="Ohm R.A."/>
            <person name="Tamas L."/>
            <person name="Grigoriev I.V."/>
            <person name="Spatafora J.W."/>
            <person name="Nagy L.G."/>
            <person name="Kovacs G.M."/>
        </authorList>
    </citation>
    <scope>NUCLEOTIDE SEQUENCE [LARGE SCALE GENOMIC DNA]</scope>
    <source>
        <strain evidence="12 13">DSE2036</strain>
    </source>
</reference>
<keyword evidence="7 9" id="KW-0496">Mitochondrion</keyword>
<sequence length="194" mass="22173">MADDTRQSQQAQQPPPVPFEAPNAADVARTYKGPANTMPGGTAHTAGGARPGDDAELTYFQAVRSLPLDYYLNFHKRPCVRDGQLTGIACGFLAGSLSFILRRPVRIASNHAVGTWVITSCIHYQTCQYYRSREKDGMRQAHALMEQKRASIEQKKEARRKAREEQERLEEIQRQEEIKRKSWSYWASKNLKFW</sequence>
<evidence type="ECO:0000256" key="3">
    <source>
        <dbReference type="ARBA" id="ARBA00017689"/>
    </source>
</evidence>
<comment type="function">
    <text evidence="9">Involved in the assembly of the cytochrome c oxidase complex.</text>
</comment>
<evidence type="ECO:0000256" key="9">
    <source>
        <dbReference type="PIRNR" id="PIRNR007871"/>
    </source>
</evidence>
<dbReference type="InterPro" id="IPR022533">
    <property type="entry name" value="Cox20"/>
</dbReference>
<dbReference type="Proteomes" id="UP000244855">
    <property type="component" value="Unassembled WGS sequence"/>
</dbReference>
<dbReference type="STRING" id="97972.A0A2V1D3Q8"/>
<keyword evidence="6" id="KW-1133">Transmembrane helix</keyword>